<gene>
    <name evidence="1" type="ORF">CSSPJE1EN2_LOCUS16037</name>
</gene>
<keyword evidence="2" id="KW-1185">Reference proteome</keyword>
<evidence type="ECO:0000313" key="2">
    <source>
        <dbReference type="Proteomes" id="UP001497522"/>
    </source>
</evidence>
<evidence type="ECO:0000313" key="1">
    <source>
        <dbReference type="EMBL" id="CAK9873565.1"/>
    </source>
</evidence>
<dbReference type="EMBL" id="OZ023704">
    <property type="protein sequence ID" value="CAK9873565.1"/>
    <property type="molecule type" value="Genomic_DNA"/>
</dbReference>
<organism evidence="1 2">
    <name type="scientific">Sphagnum jensenii</name>
    <dbReference type="NCBI Taxonomy" id="128206"/>
    <lineage>
        <taxon>Eukaryota</taxon>
        <taxon>Viridiplantae</taxon>
        <taxon>Streptophyta</taxon>
        <taxon>Embryophyta</taxon>
        <taxon>Bryophyta</taxon>
        <taxon>Sphagnophytina</taxon>
        <taxon>Sphagnopsida</taxon>
        <taxon>Sphagnales</taxon>
        <taxon>Sphagnaceae</taxon>
        <taxon>Sphagnum</taxon>
    </lineage>
</organism>
<sequence>MSSSNKILSSLRSSSVSDSNSFVSLDSITDNTERGIFASVQLWKGYASASESSKMSELASFGGLDKVGRELAKSALIVVSRESAKRRIEGDIYDSVKTELGRCTYESIRSSSVLECICYCQSGLIPILPSINPILESAERTRQAMGGSTNVVEKARDLINHDFVILQFQHQHSSDKLYIRAEKLGRPEDKAGVHIAVDKSFPTNAHAVTLFTVAVGHKIELDVVLENLAGHPAHYVLSEENCWKYARAAAKSLLLRCRELPGLTDTEKERLRTEAENIKANVARKSVRNVVSYPAKKIGAIIRSALS</sequence>
<accession>A0ABP1BE69</accession>
<protein>
    <submittedName>
        <fullName evidence="1">Uncharacterized protein</fullName>
    </submittedName>
</protein>
<proteinExistence type="predicted"/>
<reference evidence="1" key="1">
    <citation type="submission" date="2024-03" db="EMBL/GenBank/DDBJ databases">
        <authorList>
            <consortium name="ELIXIR-Norway"/>
            <consortium name="Elixir Norway"/>
        </authorList>
    </citation>
    <scope>NUCLEOTIDE SEQUENCE</scope>
</reference>
<dbReference type="Proteomes" id="UP001497522">
    <property type="component" value="Chromosome 3"/>
</dbReference>
<name>A0ABP1BE69_9BRYO</name>